<proteinExistence type="predicted"/>
<dbReference type="Proteomes" id="UP000526408">
    <property type="component" value="Unassembled WGS sequence"/>
</dbReference>
<dbReference type="InterPro" id="IPR000241">
    <property type="entry name" value="RlmKL-like_Mtase"/>
</dbReference>
<evidence type="ECO:0000256" key="1">
    <source>
        <dbReference type="ARBA" id="ARBA00022603"/>
    </source>
</evidence>
<dbReference type="EMBL" id="JAAZQQ010000003">
    <property type="protein sequence ID" value="NKX45296.1"/>
    <property type="molecule type" value="Genomic_DNA"/>
</dbReference>
<evidence type="ECO:0000313" key="6">
    <source>
        <dbReference type="EMBL" id="NKX45296.1"/>
    </source>
</evidence>
<organism evidence="6 7">
    <name type="scientific">Roseicyclus persicicus</name>
    <dbReference type="NCBI Taxonomy" id="2650661"/>
    <lineage>
        <taxon>Bacteria</taxon>
        <taxon>Pseudomonadati</taxon>
        <taxon>Pseudomonadota</taxon>
        <taxon>Alphaproteobacteria</taxon>
        <taxon>Rhodobacterales</taxon>
        <taxon>Roseobacteraceae</taxon>
        <taxon>Roseicyclus</taxon>
    </lineage>
</organism>
<dbReference type="Pfam" id="PF01170">
    <property type="entry name" value="UPF0020"/>
    <property type="match status" value="1"/>
</dbReference>
<dbReference type="GO" id="GO:0070043">
    <property type="term" value="F:rRNA (guanine-N7-)-methyltransferase activity"/>
    <property type="evidence" value="ECO:0007669"/>
    <property type="project" value="TreeGrafter"/>
</dbReference>
<evidence type="ECO:0000256" key="2">
    <source>
        <dbReference type="ARBA" id="ARBA00022679"/>
    </source>
</evidence>
<dbReference type="AlphaFoldDB" id="A0A7X6H1W0"/>
<dbReference type="Pfam" id="PF22020">
    <property type="entry name" value="RlmL_1st"/>
    <property type="match status" value="1"/>
</dbReference>
<dbReference type="PANTHER" id="PTHR47313">
    <property type="entry name" value="RIBOSOMAL RNA LARGE SUBUNIT METHYLTRANSFERASE K/L"/>
    <property type="match status" value="1"/>
</dbReference>
<sequence>MADDAPGPVTAPGVLFLVAVPGLEGALAAEAARAGFSSVREVPGGVEVAGGLAEAVRANVTLRCAVRVLWRVAAFRAMHLAQLDKRARKVAWRDWLVPGVPVKVEAVCRASKIYHHKAAAERIAGALEAAGIPVAAEAAVAVKVRIEDDLCTVSLDTTGEALHRRGHKTFVGKAPLRETMAAAFLWDMGFDGSQCVVDPMCGSGTIPLEAAEIAAGLVPGRSRGFAFEAMVGGAGDAGDAGLKPGLRRLGGGGSGGAGGSEGPCPSRSPEYLENKDEGARFFGFDRDDGAIRGARGNAERAGVAGLCRFERQAVSDLVPPEGVAPGIVLTNPPYGARIGDRKLLFGLYGALGRVLAERFSGWQVGIVTSDRGLAQATGLSLEPVGPVDHSGTKVWLWRGRVG</sequence>
<feature type="region of interest" description="Disordered" evidence="3">
    <location>
        <begin position="243"/>
        <end position="270"/>
    </location>
</feature>
<evidence type="ECO:0000313" key="7">
    <source>
        <dbReference type="Proteomes" id="UP000526408"/>
    </source>
</evidence>
<keyword evidence="7" id="KW-1185">Reference proteome</keyword>
<dbReference type="Gene3D" id="3.40.50.150">
    <property type="entry name" value="Vaccinia Virus protein VP39"/>
    <property type="match status" value="1"/>
</dbReference>
<dbReference type="InterPro" id="IPR053943">
    <property type="entry name" value="RlmKL-like_Mtase_CS"/>
</dbReference>
<feature type="domain" description="RlmL ferredoxin-like" evidence="5">
    <location>
        <begin position="15"/>
        <end position="69"/>
    </location>
</feature>
<dbReference type="RefSeq" id="WP_168623673.1">
    <property type="nucleotide sequence ID" value="NZ_JAAZQQ010000003.1"/>
</dbReference>
<accession>A0A7X6H1W0</accession>
<evidence type="ECO:0000259" key="4">
    <source>
        <dbReference type="Pfam" id="PF01170"/>
    </source>
</evidence>
<dbReference type="PROSITE" id="PS00092">
    <property type="entry name" value="N6_MTASE"/>
    <property type="match status" value="1"/>
</dbReference>
<dbReference type="PANTHER" id="PTHR47313:SF1">
    <property type="entry name" value="RIBOSOMAL RNA LARGE SUBUNIT METHYLTRANSFERASE K_L"/>
    <property type="match status" value="1"/>
</dbReference>
<dbReference type="InterPro" id="IPR054170">
    <property type="entry name" value="RlmL_1st"/>
</dbReference>
<reference evidence="6 7" key="1">
    <citation type="submission" date="2020-04" db="EMBL/GenBank/DDBJ databases">
        <authorList>
            <person name="Yoon J."/>
        </authorList>
    </citation>
    <scope>NUCLEOTIDE SEQUENCE [LARGE SCALE GENOMIC DNA]</scope>
    <source>
        <strain evidence="6 7">KMU-115</strain>
    </source>
</reference>
<feature type="compositionally biased region" description="Gly residues" evidence="3">
    <location>
        <begin position="248"/>
        <end position="261"/>
    </location>
</feature>
<comment type="caution">
    <text evidence="6">The sequence shown here is derived from an EMBL/GenBank/DDBJ whole genome shotgun (WGS) entry which is preliminary data.</text>
</comment>
<dbReference type="GO" id="GO:0008990">
    <property type="term" value="F:rRNA (guanine-N2-)-methyltransferase activity"/>
    <property type="evidence" value="ECO:0007669"/>
    <property type="project" value="TreeGrafter"/>
</dbReference>
<dbReference type="Gene3D" id="3.30.2130.30">
    <property type="match status" value="1"/>
</dbReference>
<gene>
    <name evidence="6" type="ORF">HCU73_11920</name>
</gene>
<feature type="domain" description="Ribosomal RNA large subunit methyltransferase K/L-like methyltransferase" evidence="4">
    <location>
        <begin position="165"/>
        <end position="377"/>
    </location>
</feature>
<dbReference type="InterPro" id="IPR002052">
    <property type="entry name" value="DNA_methylase_N6_adenine_CS"/>
</dbReference>
<dbReference type="PROSITE" id="PS01261">
    <property type="entry name" value="UPF0020"/>
    <property type="match status" value="1"/>
</dbReference>
<dbReference type="InterPro" id="IPR029063">
    <property type="entry name" value="SAM-dependent_MTases_sf"/>
</dbReference>
<dbReference type="GO" id="GO:0003676">
    <property type="term" value="F:nucleic acid binding"/>
    <property type="evidence" value="ECO:0007669"/>
    <property type="project" value="InterPro"/>
</dbReference>
<evidence type="ECO:0000256" key="3">
    <source>
        <dbReference type="SAM" id="MobiDB-lite"/>
    </source>
</evidence>
<dbReference type="CDD" id="cd11715">
    <property type="entry name" value="THUMP_AdoMetMT"/>
    <property type="match status" value="1"/>
</dbReference>
<protein>
    <submittedName>
        <fullName evidence="6">Class I SAM-dependent RNA methyltransferase</fullName>
    </submittedName>
</protein>
<evidence type="ECO:0000259" key="5">
    <source>
        <dbReference type="Pfam" id="PF22020"/>
    </source>
</evidence>
<keyword evidence="2 6" id="KW-0808">Transferase</keyword>
<keyword evidence="1 6" id="KW-0489">Methyltransferase</keyword>
<dbReference type="SUPFAM" id="SSF53335">
    <property type="entry name" value="S-adenosyl-L-methionine-dependent methyltransferases"/>
    <property type="match status" value="1"/>
</dbReference>
<name>A0A7X6H1W0_9RHOB</name>